<dbReference type="PANTHER" id="PTHR37964:SF1">
    <property type="entry name" value="SUPPRESSOR-RELATED"/>
    <property type="match status" value="1"/>
</dbReference>
<sequence length="202" mass="23677">MLDLFSLTIFIFSSFVHPFFIYFLPKSHTLKTLFFSRNYSTPLLMHSLEIQLIFKDSDVNDPTVIDDSDLIKKVPVFARSVNPYNLDWKTMKPVKTEPLKIKFPKEAGEFIFANFHNYKYPEDDAKLEDYPKANEKNLEELKIIIELANFLECDDFRKCIGFVIAKKLESKTAQEIVDYLGLECDPNDLDDSWIHPKFEEES</sequence>
<evidence type="ECO:0000313" key="3">
    <source>
        <dbReference type="Proteomes" id="UP000230233"/>
    </source>
</evidence>
<feature type="transmembrane region" description="Helical" evidence="1">
    <location>
        <begin position="6"/>
        <end position="24"/>
    </location>
</feature>
<evidence type="ECO:0008006" key="4">
    <source>
        <dbReference type="Google" id="ProtNLM"/>
    </source>
</evidence>
<dbReference type="OrthoDB" id="10310507at2759"/>
<dbReference type="EMBL" id="PDUG01000003">
    <property type="protein sequence ID" value="PIC39110.1"/>
    <property type="molecule type" value="Genomic_DNA"/>
</dbReference>
<keyword evidence="1" id="KW-0812">Transmembrane</keyword>
<organism evidence="2 3">
    <name type="scientific">Caenorhabditis nigoni</name>
    <dbReference type="NCBI Taxonomy" id="1611254"/>
    <lineage>
        <taxon>Eukaryota</taxon>
        <taxon>Metazoa</taxon>
        <taxon>Ecdysozoa</taxon>
        <taxon>Nematoda</taxon>
        <taxon>Chromadorea</taxon>
        <taxon>Rhabditida</taxon>
        <taxon>Rhabditina</taxon>
        <taxon>Rhabditomorpha</taxon>
        <taxon>Rhabditoidea</taxon>
        <taxon>Rhabditidae</taxon>
        <taxon>Peloderinae</taxon>
        <taxon>Caenorhabditis</taxon>
    </lineage>
</organism>
<name>A0A2G5UHR7_9PELO</name>
<reference evidence="3" key="1">
    <citation type="submission" date="2017-10" db="EMBL/GenBank/DDBJ databases">
        <title>Rapid genome shrinkage in a self-fertile nematode reveals novel sperm competition proteins.</title>
        <authorList>
            <person name="Yin D."/>
            <person name="Schwarz E.M."/>
            <person name="Thomas C.G."/>
            <person name="Felde R.L."/>
            <person name="Korf I.F."/>
            <person name="Cutter A.D."/>
            <person name="Schartner C.M."/>
            <person name="Ralston E.J."/>
            <person name="Meyer B.J."/>
            <person name="Haag E.S."/>
        </authorList>
    </citation>
    <scope>NUCLEOTIDE SEQUENCE [LARGE SCALE GENOMIC DNA]</scope>
    <source>
        <strain evidence="3">JU1422</strain>
    </source>
</reference>
<dbReference type="AlphaFoldDB" id="A0A2G5UHR7"/>
<keyword evidence="1" id="KW-1133">Transmembrane helix</keyword>
<proteinExistence type="predicted"/>
<dbReference type="Proteomes" id="UP000230233">
    <property type="component" value="Chromosome III"/>
</dbReference>
<accession>A0A2G5UHR7</accession>
<gene>
    <name evidence="2" type="primary">Cnig_chr_III.g10906</name>
    <name evidence="2" type="ORF">B9Z55_010906</name>
</gene>
<evidence type="ECO:0000256" key="1">
    <source>
        <dbReference type="SAM" id="Phobius"/>
    </source>
</evidence>
<protein>
    <recommendedName>
        <fullName evidence="4">SKP1 component dimerisation domain-containing protein</fullName>
    </recommendedName>
</protein>
<evidence type="ECO:0000313" key="2">
    <source>
        <dbReference type="EMBL" id="PIC39110.1"/>
    </source>
</evidence>
<keyword evidence="3" id="KW-1185">Reference proteome</keyword>
<dbReference type="PANTHER" id="PTHR37964">
    <property type="entry name" value="SUPPRESSOR"/>
    <property type="match status" value="1"/>
</dbReference>
<comment type="caution">
    <text evidence="2">The sequence shown here is derived from an EMBL/GenBank/DDBJ whole genome shotgun (WGS) entry which is preliminary data.</text>
</comment>
<keyword evidence="1" id="KW-0472">Membrane</keyword>